<protein>
    <submittedName>
        <fullName evidence="2">Uncharacterized protein</fullName>
    </submittedName>
</protein>
<evidence type="ECO:0000256" key="1">
    <source>
        <dbReference type="ARBA" id="ARBA00022737"/>
    </source>
</evidence>
<feature type="non-terminal residue" evidence="2">
    <location>
        <position position="1"/>
    </location>
</feature>
<gene>
    <name evidence="2" type="ORF">TPAB3V08_LOCUS15801</name>
</gene>
<dbReference type="Gene3D" id="2.130.10.10">
    <property type="entry name" value="YVTN repeat-like/Quinoprotein amine dehydrogenase"/>
    <property type="match status" value="1"/>
</dbReference>
<dbReference type="EMBL" id="CAJPIN010105391">
    <property type="protein sequence ID" value="CAG2068858.1"/>
    <property type="molecule type" value="Genomic_DNA"/>
</dbReference>
<dbReference type="InterPro" id="IPR015943">
    <property type="entry name" value="WD40/YVTN_repeat-like_dom_sf"/>
</dbReference>
<name>A0ABN7PM08_TIMPD</name>
<dbReference type="Pfam" id="PF00400">
    <property type="entry name" value="WD40"/>
    <property type="match status" value="2"/>
</dbReference>
<dbReference type="InterPro" id="IPR036322">
    <property type="entry name" value="WD40_repeat_dom_sf"/>
</dbReference>
<comment type="caution">
    <text evidence="2">The sequence shown here is derived from an EMBL/GenBank/DDBJ whole genome shotgun (WGS) entry which is preliminary data.</text>
</comment>
<dbReference type="SUPFAM" id="SSF50978">
    <property type="entry name" value="WD40 repeat-like"/>
    <property type="match status" value="1"/>
</dbReference>
<organism evidence="2 3">
    <name type="scientific">Timema podura</name>
    <name type="common">Walking stick</name>
    <dbReference type="NCBI Taxonomy" id="61482"/>
    <lineage>
        <taxon>Eukaryota</taxon>
        <taxon>Metazoa</taxon>
        <taxon>Ecdysozoa</taxon>
        <taxon>Arthropoda</taxon>
        <taxon>Hexapoda</taxon>
        <taxon>Insecta</taxon>
        <taxon>Pterygota</taxon>
        <taxon>Neoptera</taxon>
        <taxon>Polyneoptera</taxon>
        <taxon>Phasmatodea</taxon>
        <taxon>Timematodea</taxon>
        <taxon>Timematoidea</taxon>
        <taxon>Timematidae</taxon>
        <taxon>Timema</taxon>
    </lineage>
</organism>
<evidence type="ECO:0000313" key="3">
    <source>
        <dbReference type="Proteomes" id="UP001153148"/>
    </source>
</evidence>
<sequence>ELENQGEWVTLNVNHAVHSEAVRRISYCADSETVVSCSQDANTSVMVRHVSGRKSSYVFKMARGVRCFHMDRTLRLLVTGSNDCLVRLWNPVVTSRPVVCLYGHKMAVEDVLIMRHADSVISCARDGVEISFF</sequence>
<accession>A0ABN7PM08</accession>
<dbReference type="InterPro" id="IPR051242">
    <property type="entry name" value="WD-EF-hand_domain"/>
</dbReference>
<dbReference type="InterPro" id="IPR001680">
    <property type="entry name" value="WD40_rpt"/>
</dbReference>
<keyword evidence="3" id="KW-1185">Reference proteome</keyword>
<reference evidence="2" key="1">
    <citation type="submission" date="2021-03" db="EMBL/GenBank/DDBJ databases">
        <authorList>
            <person name="Tran Van P."/>
        </authorList>
    </citation>
    <scope>NUCLEOTIDE SEQUENCE</scope>
</reference>
<dbReference type="SMART" id="SM00320">
    <property type="entry name" value="WD40"/>
    <property type="match status" value="3"/>
</dbReference>
<evidence type="ECO:0000313" key="2">
    <source>
        <dbReference type="EMBL" id="CAG2068858.1"/>
    </source>
</evidence>
<proteinExistence type="predicted"/>
<dbReference type="PANTHER" id="PTHR44324:SF3">
    <property type="entry name" value="WD REPEAT-CONTAINING PROTEIN 49-LIKE"/>
    <property type="match status" value="1"/>
</dbReference>
<keyword evidence="1" id="KW-0677">Repeat</keyword>
<dbReference type="PANTHER" id="PTHR44324">
    <property type="entry name" value="WD40 REPEAT DOMAIN 95"/>
    <property type="match status" value="1"/>
</dbReference>
<dbReference type="Proteomes" id="UP001153148">
    <property type="component" value="Unassembled WGS sequence"/>
</dbReference>